<proteinExistence type="predicted"/>
<keyword evidence="3" id="KW-1185">Reference proteome</keyword>
<keyword evidence="1" id="KW-0472">Membrane</keyword>
<evidence type="ECO:0000313" key="3">
    <source>
        <dbReference type="Proteomes" id="UP000273786"/>
    </source>
</evidence>
<name>A0A3P3FD96_9HYPH</name>
<feature type="transmembrane region" description="Helical" evidence="1">
    <location>
        <begin position="95"/>
        <end position="113"/>
    </location>
</feature>
<evidence type="ECO:0000256" key="1">
    <source>
        <dbReference type="SAM" id="Phobius"/>
    </source>
</evidence>
<dbReference type="RefSeq" id="WP_125002511.1">
    <property type="nucleotide sequence ID" value="NZ_RQXT01000030.1"/>
</dbReference>
<gene>
    <name evidence="2" type="ORF">EH240_21930</name>
</gene>
<dbReference type="Proteomes" id="UP000273786">
    <property type="component" value="Unassembled WGS sequence"/>
</dbReference>
<comment type="caution">
    <text evidence="2">The sequence shown here is derived from an EMBL/GenBank/DDBJ whole genome shotgun (WGS) entry which is preliminary data.</text>
</comment>
<keyword evidence="1" id="KW-0812">Transmembrane</keyword>
<keyword evidence="1" id="KW-1133">Transmembrane helix</keyword>
<evidence type="ECO:0000313" key="2">
    <source>
        <dbReference type="EMBL" id="RRH96653.1"/>
    </source>
</evidence>
<accession>A0A3P3FD96</accession>
<dbReference type="AlphaFoldDB" id="A0A3P3FD96"/>
<protein>
    <submittedName>
        <fullName evidence="2">Uncharacterized protein</fullName>
    </submittedName>
</protein>
<reference evidence="2 3" key="1">
    <citation type="submission" date="2018-11" db="EMBL/GenBank/DDBJ databases">
        <title>the genome of Mesorhizobium tamadayense DSM 28320.</title>
        <authorList>
            <person name="Gao J."/>
        </authorList>
    </citation>
    <scope>NUCLEOTIDE SEQUENCE [LARGE SCALE GENOMIC DNA]</scope>
    <source>
        <strain evidence="2 3">DSM 28320</strain>
    </source>
</reference>
<organism evidence="2 3">
    <name type="scientific">Mesorhizobium tamadayense</name>
    <dbReference type="NCBI Taxonomy" id="425306"/>
    <lineage>
        <taxon>Bacteria</taxon>
        <taxon>Pseudomonadati</taxon>
        <taxon>Pseudomonadota</taxon>
        <taxon>Alphaproteobacteria</taxon>
        <taxon>Hyphomicrobiales</taxon>
        <taxon>Phyllobacteriaceae</taxon>
        <taxon>Mesorhizobium</taxon>
    </lineage>
</organism>
<sequence>MKIVSEQLVNKGGGSIFGQNTQQELAMTKEPYAKKLLPDENPRDFARKEAKERMTGEDWSEKHDAFEQHLAIIMDKATDDIAAILSAGDKFVIDIRIAVWMCFAVLCVIAWRVW</sequence>
<dbReference type="EMBL" id="RQXT01000030">
    <property type="protein sequence ID" value="RRH96653.1"/>
    <property type="molecule type" value="Genomic_DNA"/>
</dbReference>